<evidence type="ECO:0000313" key="1">
    <source>
        <dbReference type="EMBL" id="TNN74488.1"/>
    </source>
</evidence>
<gene>
    <name evidence="1" type="ORF">EYF80_015268</name>
</gene>
<sequence>MAALCIYRKSYTANRELQEQNDGDQPSFTKVLRTLKMCQGPCGGWDVVRLWREVEEWLREQVPGGGLIGLDCRRSEAVCLFPMLGGVGMEARDRRAEAVCQSVPADVTVCARTDGQTASSSSAHHDPAHPLWTRLLPSEKPRLSRIK</sequence>
<dbReference type="AlphaFoldDB" id="A0A4Z2I946"/>
<name>A0A4Z2I946_9TELE</name>
<keyword evidence="2" id="KW-1185">Reference proteome</keyword>
<proteinExistence type="predicted"/>
<protein>
    <submittedName>
        <fullName evidence="1">Uncharacterized protein</fullName>
    </submittedName>
</protein>
<accession>A0A4Z2I946</accession>
<reference evidence="1 2" key="1">
    <citation type="submission" date="2019-03" db="EMBL/GenBank/DDBJ databases">
        <title>First draft genome of Liparis tanakae, snailfish: a comprehensive survey of snailfish specific genes.</title>
        <authorList>
            <person name="Kim W."/>
            <person name="Song I."/>
            <person name="Jeong J.-H."/>
            <person name="Kim D."/>
            <person name="Kim S."/>
            <person name="Ryu S."/>
            <person name="Song J.Y."/>
            <person name="Lee S.K."/>
        </authorList>
    </citation>
    <scope>NUCLEOTIDE SEQUENCE [LARGE SCALE GENOMIC DNA]</scope>
    <source>
        <tissue evidence="1">Muscle</tissue>
    </source>
</reference>
<comment type="caution">
    <text evidence="1">The sequence shown here is derived from an EMBL/GenBank/DDBJ whole genome shotgun (WGS) entry which is preliminary data.</text>
</comment>
<evidence type="ECO:0000313" key="2">
    <source>
        <dbReference type="Proteomes" id="UP000314294"/>
    </source>
</evidence>
<organism evidence="1 2">
    <name type="scientific">Liparis tanakae</name>
    <name type="common">Tanaka's snailfish</name>
    <dbReference type="NCBI Taxonomy" id="230148"/>
    <lineage>
        <taxon>Eukaryota</taxon>
        <taxon>Metazoa</taxon>
        <taxon>Chordata</taxon>
        <taxon>Craniata</taxon>
        <taxon>Vertebrata</taxon>
        <taxon>Euteleostomi</taxon>
        <taxon>Actinopterygii</taxon>
        <taxon>Neopterygii</taxon>
        <taxon>Teleostei</taxon>
        <taxon>Neoteleostei</taxon>
        <taxon>Acanthomorphata</taxon>
        <taxon>Eupercaria</taxon>
        <taxon>Perciformes</taxon>
        <taxon>Cottioidei</taxon>
        <taxon>Cottales</taxon>
        <taxon>Liparidae</taxon>
        <taxon>Liparis</taxon>
    </lineage>
</organism>
<dbReference type="Proteomes" id="UP000314294">
    <property type="component" value="Unassembled WGS sequence"/>
</dbReference>
<dbReference type="EMBL" id="SRLO01000113">
    <property type="protein sequence ID" value="TNN74488.1"/>
    <property type="molecule type" value="Genomic_DNA"/>
</dbReference>